<dbReference type="Gene3D" id="1.10.10.10">
    <property type="entry name" value="Winged helix-like DNA-binding domain superfamily/Winged helix DNA-binding domain"/>
    <property type="match status" value="1"/>
</dbReference>
<comment type="similarity">
    <text evidence="1">Belongs to the sigma-70 factor family. ECF subfamily.</text>
</comment>
<dbReference type="Gene3D" id="1.10.1740.10">
    <property type="match status" value="1"/>
</dbReference>
<proteinExistence type="inferred from homology"/>
<dbReference type="NCBIfam" id="TIGR02937">
    <property type="entry name" value="sigma70-ECF"/>
    <property type="match status" value="1"/>
</dbReference>
<dbReference type="EMBL" id="JARJLM010000525">
    <property type="protein sequence ID" value="MDF3837590.1"/>
    <property type="molecule type" value="Genomic_DNA"/>
</dbReference>
<evidence type="ECO:0000256" key="1">
    <source>
        <dbReference type="ARBA" id="ARBA00010641"/>
    </source>
</evidence>
<keyword evidence="3" id="KW-0731">Sigma factor</keyword>
<dbReference type="InterPro" id="IPR013325">
    <property type="entry name" value="RNA_pol_sigma_r2"/>
</dbReference>
<dbReference type="RefSeq" id="WP_276267749.1">
    <property type="nucleotide sequence ID" value="NZ_JARJLM010000525.1"/>
</dbReference>
<comment type="caution">
    <text evidence="7">The sequence shown here is derived from an EMBL/GenBank/DDBJ whole genome shotgun (WGS) entry which is preliminary data.</text>
</comment>
<evidence type="ECO:0000313" key="7">
    <source>
        <dbReference type="EMBL" id="MDF3837590.1"/>
    </source>
</evidence>
<evidence type="ECO:0000256" key="2">
    <source>
        <dbReference type="ARBA" id="ARBA00023015"/>
    </source>
</evidence>
<keyword evidence="2" id="KW-0805">Transcription regulation</keyword>
<evidence type="ECO:0000259" key="6">
    <source>
        <dbReference type="Pfam" id="PF08281"/>
    </source>
</evidence>
<dbReference type="InterPro" id="IPR014284">
    <property type="entry name" value="RNA_pol_sigma-70_dom"/>
</dbReference>
<dbReference type="InterPro" id="IPR039425">
    <property type="entry name" value="RNA_pol_sigma-70-like"/>
</dbReference>
<organism evidence="7 8">
    <name type="scientific">Cupriavidus basilensis</name>
    <dbReference type="NCBI Taxonomy" id="68895"/>
    <lineage>
        <taxon>Bacteria</taxon>
        <taxon>Pseudomonadati</taxon>
        <taxon>Pseudomonadota</taxon>
        <taxon>Betaproteobacteria</taxon>
        <taxon>Burkholderiales</taxon>
        <taxon>Burkholderiaceae</taxon>
        <taxon>Cupriavidus</taxon>
    </lineage>
</organism>
<dbReference type="PANTHER" id="PTHR43133">
    <property type="entry name" value="RNA POLYMERASE ECF-TYPE SIGMA FACTO"/>
    <property type="match status" value="1"/>
</dbReference>
<feature type="domain" description="RNA polymerase sigma-70 region 2" evidence="5">
    <location>
        <begin position="15"/>
        <end position="78"/>
    </location>
</feature>
<keyword evidence="4" id="KW-0804">Transcription</keyword>
<dbReference type="SUPFAM" id="SSF88946">
    <property type="entry name" value="Sigma2 domain of RNA polymerase sigma factors"/>
    <property type="match status" value="1"/>
</dbReference>
<evidence type="ECO:0000256" key="4">
    <source>
        <dbReference type="ARBA" id="ARBA00023163"/>
    </source>
</evidence>
<evidence type="ECO:0000313" key="8">
    <source>
        <dbReference type="Proteomes" id="UP001216674"/>
    </source>
</evidence>
<dbReference type="Pfam" id="PF04542">
    <property type="entry name" value="Sigma70_r2"/>
    <property type="match status" value="1"/>
</dbReference>
<evidence type="ECO:0000256" key="3">
    <source>
        <dbReference type="ARBA" id="ARBA00023082"/>
    </source>
</evidence>
<accession>A0ABT6AY93</accession>
<name>A0ABT6AY93_9BURK</name>
<keyword evidence="8" id="KW-1185">Reference proteome</keyword>
<gene>
    <name evidence="7" type="ORF">P3W85_32285</name>
</gene>
<dbReference type="PANTHER" id="PTHR43133:SF63">
    <property type="entry name" value="RNA POLYMERASE SIGMA FACTOR FECI-RELATED"/>
    <property type="match status" value="1"/>
</dbReference>
<dbReference type="InterPro" id="IPR036388">
    <property type="entry name" value="WH-like_DNA-bd_sf"/>
</dbReference>
<dbReference type="InterPro" id="IPR007627">
    <property type="entry name" value="RNA_pol_sigma70_r2"/>
</dbReference>
<sequence>MTEDTRPILSEYLARHYGSLKQRVTRLLGNGDLAGDALHDTWLRLQSKDNAGPVQSPGSYLVRVAVNIALDVRRRQSRSLPFDEIESLMALSDSAPGPAQTAELRSEVEEALRFIDRMPERRRQILMLVRWEGLQQKEVAARLGVSLRIVENELKRAHDYLDAQMHNKKNS</sequence>
<feature type="domain" description="RNA polymerase sigma factor 70 region 4 type 2" evidence="6">
    <location>
        <begin position="110"/>
        <end position="157"/>
    </location>
</feature>
<dbReference type="InterPro" id="IPR013249">
    <property type="entry name" value="RNA_pol_sigma70_r4_t2"/>
</dbReference>
<protein>
    <submittedName>
        <fullName evidence="7">RNA polymerase sigma factor</fullName>
    </submittedName>
</protein>
<dbReference type="InterPro" id="IPR013324">
    <property type="entry name" value="RNA_pol_sigma_r3/r4-like"/>
</dbReference>
<dbReference type="Pfam" id="PF08281">
    <property type="entry name" value="Sigma70_r4_2"/>
    <property type="match status" value="1"/>
</dbReference>
<evidence type="ECO:0000259" key="5">
    <source>
        <dbReference type="Pfam" id="PF04542"/>
    </source>
</evidence>
<dbReference type="Proteomes" id="UP001216674">
    <property type="component" value="Unassembled WGS sequence"/>
</dbReference>
<reference evidence="7 8" key="1">
    <citation type="submission" date="2023-03" db="EMBL/GenBank/DDBJ databases">
        <title>Draft assemblies of triclosan tolerant bacteria isolated from returned activated sludge.</title>
        <authorList>
            <person name="Van Hamelsveld S."/>
        </authorList>
    </citation>
    <scope>NUCLEOTIDE SEQUENCE [LARGE SCALE GENOMIC DNA]</scope>
    <source>
        <strain evidence="7 8">GW210010_S58</strain>
    </source>
</reference>
<dbReference type="SUPFAM" id="SSF88659">
    <property type="entry name" value="Sigma3 and sigma4 domains of RNA polymerase sigma factors"/>
    <property type="match status" value="1"/>
</dbReference>